<feature type="domain" description="Putative metallopeptidase" evidence="2">
    <location>
        <begin position="20"/>
        <end position="168"/>
    </location>
</feature>
<dbReference type="AlphaFoldDB" id="A0A1Q9JGL8"/>
<dbReference type="InterPro" id="IPR018698">
    <property type="entry name" value="VWA-like_dom"/>
</dbReference>
<dbReference type="PANTHER" id="PTHR38730:SF1">
    <property type="entry name" value="SLL7028 PROTEIN"/>
    <property type="match status" value="1"/>
</dbReference>
<reference evidence="3 4" key="1">
    <citation type="journal article" date="2016" name="Appl. Environ. Microbiol.">
        <title>Function and Phylogeny of Bacterial Butyryl Coenzyme A:Acetate Transferases and Their Diversity in the Proximal Colon of Swine.</title>
        <authorList>
            <person name="Trachsel J."/>
            <person name="Bayles D.O."/>
            <person name="Looft T."/>
            <person name="Levine U.Y."/>
            <person name="Allen H.K."/>
        </authorList>
    </citation>
    <scope>NUCLEOTIDE SEQUENCE [LARGE SCALE GENOMIC DNA]</scope>
    <source>
        <strain evidence="3 4">68-3-10</strain>
    </source>
</reference>
<dbReference type="Pfam" id="PF13203">
    <property type="entry name" value="DUF2201_N"/>
    <property type="match status" value="1"/>
</dbReference>
<protein>
    <recommendedName>
        <fullName evidence="5">Metallopeptidase</fullName>
    </recommendedName>
</protein>
<dbReference type="CDD" id="cd00198">
    <property type="entry name" value="vWFA"/>
    <property type="match status" value="1"/>
</dbReference>
<name>A0A1Q9JGL8_9FIRM</name>
<dbReference type="RefSeq" id="WP_075712368.1">
    <property type="nucleotide sequence ID" value="NZ_MJIE01000001.1"/>
</dbReference>
<dbReference type="SUPFAM" id="SSF53300">
    <property type="entry name" value="vWA-like"/>
    <property type="match status" value="1"/>
</dbReference>
<evidence type="ECO:0000313" key="3">
    <source>
        <dbReference type="EMBL" id="OLR55372.1"/>
    </source>
</evidence>
<dbReference type="InterPro" id="IPR036465">
    <property type="entry name" value="vWFA_dom_sf"/>
</dbReference>
<dbReference type="STRING" id="1261640.BHK98_04400"/>
<proteinExistence type="predicted"/>
<feature type="domain" description="VWA-like" evidence="1">
    <location>
        <begin position="286"/>
        <end position="426"/>
    </location>
</feature>
<dbReference type="Proteomes" id="UP000187404">
    <property type="component" value="Unassembled WGS sequence"/>
</dbReference>
<comment type="caution">
    <text evidence="3">The sequence shown here is derived from an EMBL/GenBank/DDBJ whole genome shotgun (WGS) entry which is preliminary data.</text>
</comment>
<organism evidence="3 4">
    <name type="scientific">Hornefia porci</name>
    <dbReference type="NCBI Taxonomy" id="2652292"/>
    <lineage>
        <taxon>Bacteria</taxon>
        <taxon>Bacillati</taxon>
        <taxon>Bacillota</taxon>
        <taxon>Clostridia</taxon>
        <taxon>Peptostreptococcales</taxon>
        <taxon>Anaerovoracaceae</taxon>
        <taxon>Hornefia</taxon>
    </lineage>
</organism>
<sequence length="454" mass="53060">MSYDLNRIGEEILLAVRNELYMNFPYMDTALCALSFVSGEEQKITTMASDGDALYYSGRWIADRYVRSRTGMNRGYLHVIFHCLLRHIGKAAGKDPVLWDIACDTAVEALLQELPYDCIAERDRMPVRQNFIAECSGEMKVVTAEGVYRKLLREERDRLQLGTLDAAFRVDDHRLWIPQNERQRRQQEQQDQKWDNMARRTMSLMKTMFRENMGRGREVMDRLEVAVRDDVDYRSFLRRFAAPREVMETDPDAFDYIYYTYGLELYGNMPLVEPLETREEKRIEDLVIAVDTSMSTSGETVRMFLACTYAILRSTETFTRKVNIHILQCDNKVRADDEIRDLDELREYMSRFRLKGGDTTDFRPVFEYVDELVAAGKFTSLRGLIYFTDGLGFYPRSRPAYETAFVFLGQPPASIPVPPWAIRLVLEIPDLQRTLERVEEEEPELTDWDELPRT</sequence>
<evidence type="ECO:0000259" key="2">
    <source>
        <dbReference type="Pfam" id="PF13203"/>
    </source>
</evidence>
<gene>
    <name evidence="3" type="ORF">BHK98_04400</name>
</gene>
<keyword evidence="4" id="KW-1185">Reference proteome</keyword>
<dbReference type="EMBL" id="MJIE01000001">
    <property type="protein sequence ID" value="OLR55372.1"/>
    <property type="molecule type" value="Genomic_DNA"/>
</dbReference>
<evidence type="ECO:0000259" key="1">
    <source>
        <dbReference type="Pfam" id="PF09967"/>
    </source>
</evidence>
<accession>A0A1Q9JGL8</accession>
<dbReference type="Pfam" id="PF09967">
    <property type="entry name" value="DUF2201"/>
    <property type="match status" value="1"/>
</dbReference>
<evidence type="ECO:0000313" key="4">
    <source>
        <dbReference type="Proteomes" id="UP000187404"/>
    </source>
</evidence>
<dbReference type="PANTHER" id="PTHR38730">
    <property type="entry name" value="SLL7028 PROTEIN"/>
    <property type="match status" value="1"/>
</dbReference>
<dbReference type="InterPro" id="IPR025154">
    <property type="entry name" value="Put_metallopeptidase_dom"/>
</dbReference>
<evidence type="ECO:0008006" key="5">
    <source>
        <dbReference type="Google" id="ProtNLM"/>
    </source>
</evidence>